<proteinExistence type="predicted"/>
<evidence type="ECO:0000313" key="3">
    <source>
        <dbReference type="Proteomes" id="UP001359559"/>
    </source>
</evidence>
<protein>
    <submittedName>
        <fullName evidence="2">Uncharacterized protein</fullName>
    </submittedName>
</protein>
<reference evidence="2 3" key="1">
    <citation type="submission" date="2024-01" db="EMBL/GenBank/DDBJ databases">
        <title>The genomes of 5 underutilized Papilionoideae crops provide insights into root nodulation and disease resistance.</title>
        <authorList>
            <person name="Yuan L."/>
        </authorList>
    </citation>
    <scope>NUCLEOTIDE SEQUENCE [LARGE SCALE GENOMIC DNA]</scope>
    <source>
        <strain evidence="2">LY-2023</strain>
        <tissue evidence="2">Leaf</tissue>
    </source>
</reference>
<keyword evidence="3" id="KW-1185">Reference proteome</keyword>
<name>A0AAN9K3M8_CLITE</name>
<comment type="caution">
    <text evidence="2">The sequence shown here is derived from an EMBL/GenBank/DDBJ whole genome shotgun (WGS) entry which is preliminary data.</text>
</comment>
<feature type="compositionally biased region" description="Polar residues" evidence="1">
    <location>
        <begin position="201"/>
        <end position="211"/>
    </location>
</feature>
<feature type="compositionally biased region" description="Acidic residues" evidence="1">
    <location>
        <begin position="229"/>
        <end position="261"/>
    </location>
</feature>
<accession>A0AAN9K3M8</accession>
<dbReference type="AlphaFoldDB" id="A0AAN9K3M8"/>
<organism evidence="2 3">
    <name type="scientific">Clitoria ternatea</name>
    <name type="common">Butterfly pea</name>
    <dbReference type="NCBI Taxonomy" id="43366"/>
    <lineage>
        <taxon>Eukaryota</taxon>
        <taxon>Viridiplantae</taxon>
        <taxon>Streptophyta</taxon>
        <taxon>Embryophyta</taxon>
        <taxon>Tracheophyta</taxon>
        <taxon>Spermatophyta</taxon>
        <taxon>Magnoliopsida</taxon>
        <taxon>eudicotyledons</taxon>
        <taxon>Gunneridae</taxon>
        <taxon>Pentapetalae</taxon>
        <taxon>rosids</taxon>
        <taxon>fabids</taxon>
        <taxon>Fabales</taxon>
        <taxon>Fabaceae</taxon>
        <taxon>Papilionoideae</taxon>
        <taxon>50 kb inversion clade</taxon>
        <taxon>NPAAA clade</taxon>
        <taxon>indigoferoid/millettioid clade</taxon>
        <taxon>Phaseoleae</taxon>
        <taxon>Clitoria</taxon>
    </lineage>
</organism>
<feature type="compositionally biased region" description="Polar residues" evidence="1">
    <location>
        <begin position="1"/>
        <end position="25"/>
    </location>
</feature>
<evidence type="ECO:0000256" key="1">
    <source>
        <dbReference type="SAM" id="MobiDB-lite"/>
    </source>
</evidence>
<gene>
    <name evidence="2" type="ORF">RJT34_06012</name>
</gene>
<dbReference type="PANTHER" id="PTHR47512:SF2">
    <property type="entry name" value="ISOMERASE FAMILY PROTEIN, PUTATIVE-RELATED"/>
    <property type="match status" value="1"/>
</dbReference>
<dbReference type="Proteomes" id="UP001359559">
    <property type="component" value="Unassembled WGS sequence"/>
</dbReference>
<sequence length="343" mass="38409">METPSSTRRVTRSQTLATSHDTIISISRKIEDSGKNVSKSKPKEQQEDRSALIDITNDSPIVGLASDANLETPLGKQRRSRVKNTPGSGEALLRCQVKTLLQKVEEEAEFSKFSFESMGMGILAPTQASTPQIQNLPGFVSAIPSIVPQQPLFSQVVSHVFDGKNEENSEKSLISSLLLDFSDTSEEEYSSEMSYEEVTQGEGNTEKSTATTEDDDASVWSMQVNASTQDEEDEDEEVPDEEEEEEEEEEDYYEDIEEGEEEYDELCEVLNNISMDERKVPKSEGKHTRFVYNSDDELVKEEVEENSDKKSASSNMMLLKGLPTPEGKHVRFCEEEEEAKSAL</sequence>
<dbReference type="PANTHER" id="PTHR47512">
    <property type="entry name" value="EXPRESSED PROTEIN"/>
    <property type="match status" value="1"/>
</dbReference>
<evidence type="ECO:0000313" key="2">
    <source>
        <dbReference type="EMBL" id="KAK7309356.1"/>
    </source>
</evidence>
<feature type="region of interest" description="Disordered" evidence="1">
    <location>
        <begin position="185"/>
        <end position="261"/>
    </location>
</feature>
<feature type="region of interest" description="Disordered" evidence="1">
    <location>
        <begin position="301"/>
        <end position="324"/>
    </location>
</feature>
<feature type="compositionally biased region" description="Basic and acidic residues" evidence="1">
    <location>
        <begin position="41"/>
        <end position="51"/>
    </location>
</feature>
<feature type="region of interest" description="Disordered" evidence="1">
    <location>
        <begin position="1"/>
        <end position="53"/>
    </location>
</feature>
<dbReference type="EMBL" id="JAYKXN010000002">
    <property type="protein sequence ID" value="KAK7309356.1"/>
    <property type="molecule type" value="Genomic_DNA"/>
</dbReference>